<dbReference type="InterPro" id="IPR041898">
    <property type="entry name" value="MAGE_WH1"/>
</dbReference>
<feature type="domain" description="MAGE" evidence="3">
    <location>
        <begin position="55"/>
        <end position="254"/>
    </location>
</feature>
<dbReference type="Pfam" id="PF01454">
    <property type="entry name" value="MAGE"/>
    <property type="match status" value="1"/>
</dbReference>
<feature type="compositionally biased region" description="Acidic residues" evidence="1">
    <location>
        <begin position="316"/>
        <end position="328"/>
    </location>
</feature>
<dbReference type="OrthoDB" id="205198at2759"/>
<evidence type="ECO:0000256" key="2">
    <source>
        <dbReference type="SAM" id="Phobius"/>
    </source>
</evidence>
<dbReference type="Proteomes" id="UP000192596">
    <property type="component" value="Unassembled WGS sequence"/>
</dbReference>
<dbReference type="SMART" id="SM01373">
    <property type="entry name" value="MAGE"/>
    <property type="match status" value="1"/>
</dbReference>
<feature type="compositionally biased region" description="Basic and acidic residues" evidence="1">
    <location>
        <begin position="283"/>
        <end position="296"/>
    </location>
</feature>
<dbReference type="InterPro" id="IPR002190">
    <property type="entry name" value="MHD_dom"/>
</dbReference>
<gene>
    <name evidence="4" type="ORF">B0A48_11526</name>
</gene>
<dbReference type="GO" id="GO:0006281">
    <property type="term" value="P:DNA repair"/>
    <property type="evidence" value="ECO:0007669"/>
    <property type="project" value="TreeGrafter"/>
</dbReference>
<dbReference type="Gene3D" id="1.10.10.1200">
    <property type="entry name" value="MAGE homology domain, winged helix WH1 motif"/>
    <property type="match status" value="1"/>
</dbReference>
<dbReference type="InParanoid" id="A0A1V8SW37"/>
<feature type="compositionally biased region" description="Basic residues" evidence="1">
    <location>
        <begin position="302"/>
        <end position="311"/>
    </location>
</feature>
<evidence type="ECO:0000259" key="3">
    <source>
        <dbReference type="SMART" id="SM01373"/>
    </source>
</evidence>
<comment type="caution">
    <text evidence="4">The sequence shown here is derived from an EMBL/GenBank/DDBJ whole genome shotgun (WGS) entry which is preliminary data.</text>
</comment>
<keyword evidence="5" id="KW-1185">Reference proteome</keyword>
<dbReference type="InterPro" id="IPR037445">
    <property type="entry name" value="MAGE"/>
</dbReference>
<keyword evidence="2" id="KW-0812">Transmembrane</keyword>
<evidence type="ECO:0000313" key="5">
    <source>
        <dbReference type="Proteomes" id="UP000192596"/>
    </source>
</evidence>
<dbReference type="Gene3D" id="1.10.10.1210">
    <property type="entry name" value="MAGE homology domain, winged helix WH2 motif"/>
    <property type="match status" value="1"/>
</dbReference>
<feature type="transmembrane region" description="Helical" evidence="2">
    <location>
        <begin position="165"/>
        <end position="185"/>
    </location>
</feature>
<dbReference type="InterPro" id="IPR041899">
    <property type="entry name" value="MAGE_WH2"/>
</dbReference>
<organism evidence="4 5">
    <name type="scientific">Cryoendolithus antarcticus</name>
    <dbReference type="NCBI Taxonomy" id="1507870"/>
    <lineage>
        <taxon>Eukaryota</taxon>
        <taxon>Fungi</taxon>
        <taxon>Dikarya</taxon>
        <taxon>Ascomycota</taxon>
        <taxon>Pezizomycotina</taxon>
        <taxon>Dothideomycetes</taxon>
        <taxon>Dothideomycetidae</taxon>
        <taxon>Cladosporiales</taxon>
        <taxon>Cladosporiaceae</taxon>
        <taxon>Cryoendolithus</taxon>
    </lineage>
</organism>
<evidence type="ECO:0000313" key="4">
    <source>
        <dbReference type="EMBL" id="OQO03270.1"/>
    </source>
</evidence>
<dbReference type="STRING" id="1507870.A0A1V8SW37"/>
<feature type="region of interest" description="Disordered" evidence="1">
    <location>
        <begin position="1"/>
        <end position="46"/>
    </location>
</feature>
<dbReference type="PANTHER" id="PTHR11736:SF14">
    <property type="entry name" value="NSE3 HOMOLOG, SMC5-SMC6 COMPLEX COMPONENT"/>
    <property type="match status" value="1"/>
</dbReference>
<feature type="compositionally biased region" description="Polar residues" evidence="1">
    <location>
        <begin position="37"/>
        <end position="46"/>
    </location>
</feature>
<sequence length="328" mass="36619">MPQIQRKRRAEPSPSPSASPEPQTQRRRQSASPDFDATQNGVDSDQNLETSVKKLVRLALSSEYQRRPLRRADIIEKVLGPQGGRRFKKVFERAQEELRGVFGMELVELPVREKVTVQQRRAAAKATDKASKAPASYILISTLPSAFTLPSILPPSSHPVPGFEPTYTALYTLIISLILLSRGQLADTRLERYLKRLNLSTTTPLPDTTTPVLLKRMEKDGYINRIREQGPGGEEDVSWTVGPRGRVEVGDRGVGGLVRGVFGGEEEEDDELERRIARSLGIGEREEVAATQRDKQSQAQGQKKKRGRPRRGKEAEGEEEEEEGSEED</sequence>
<keyword evidence="2" id="KW-1133">Transmembrane helix</keyword>
<accession>A0A1V8SW37</accession>
<feature type="transmembrane region" description="Helical" evidence="2">
    <location>
        <begin position="135"/>
        <end position="153"/>
    </location>
</feature>
<keyword evidence="2" id="KW-0472">Membrane</keyword>
<name>A0A1V8SW37_9PEZI</name>
<feature type="region of interest" description="Disordered" evidence="1">
    <location>
        <begin position="257"/>
        <end position="328"/>
    </location>
</feature>
<protein>
    <recommendedName>
        <fullName evidence="3">MAGE domain-containing protein</fullName>
    </recommendedName>
</protein>
<proteinExistence type="predicted"/>
<evidence type="ECO:0000256" key="1">
    <source>
        <dbReference type="SAM" id="MobiDB-lite"/>
    </source>
</evidence>
<dbReference type="PANTHER" id="PTHR11736">
    <property type="entry name" value="MELANOMA-ASSOCIATED ANTIGEN MAGE ANTIGEN"/>
    <property type="match status" value="1"/>
</dbReference>
<dbReference type="AlphaFoldDB" id="A0A1V8SW37"/>
<dbReference type="GO" id="GO:0005634">
    <property type="term" value="C:nucleus"/>
    <property type="evidence" value="ECO:0007669"/>
    <property type="project" value="TreeGrafter"/>
</dbReference>
<dbReference type="EMBL" id="NAJO01000025">
    <property type="protein sequence ID" value="OQO03270.1"/>
    <property type="molecule type" value="Genomic_DNA"/>
</dbReference>
<reference evidence="5" key="1">
    <citation type="submission" date="2017-03" db="EMBL/GenBank/DDBJ databases">
        <title>Genomes of endolithic fungi from Antarctica.</title>
        <authorList>
            <person name="Coleine C."/>
            <person name="Masonjones S."/>
            <person name="Stajich J.E."/>
        </authorList>
    </citation>
    <scope>NUCLEOTIDE SEQUENCE [LARGE SCALE GENOMIC DNA]</scope>
    <source>
        <strain evidence="5">CCFEE 5527</strain>
    </source>
</reference>